<dbReference type="EMBL" id="JAIPME010000002">
    <property type="protein sequence ID" value="MBZ2387562.1"/>
    <property type="molecule type" value="Genomic_DNA"/>
</dbReference>
<dbReference type="Proteomes" id="UP000734271">
    <property type="component" value="Unassembled WGS sequence"/>
</dbReference>
<keyword evidence="2" id="KW-1185">Reference proteome</keyword>
<evidence type="ECO:0000313" key="1">
    <source>
        <dbReference type="EMBL" id="MBZ2387562.1"/>
    </source>
</evidence>
<sequence length="122" mass="14086">MNIEKTRQFYKDYDDLCDCAYCKNYIKEIRKAYPDLADYLDKIGVDIEKPFEAMPGEPSGGYIEYLGAQYIIIGNKDDFRKVKLGELTIDLAESFPDTGLAVNHFVIEIYPIKLKWTIEGEI</sequence>
<comment type="caution">
    <text evidence="1">The sequence shown here is derived from an EMBL/GenBank/DDBJ whole genome shotgun (WGS) entry which is preliminary data.</text>
</comment>
<name>A0ABS7T1C0_9FIRM</name>
<gene>
    <name evidence="1" type="ORF">K8P03_09725</name>
</gene>
<accession>A0ABS7T1C0</accession>
<dbReference type="RefSeq" id="WP_223420494.1">
    <property type="nucleotide sequence ID" value="NZ_JAIPME010000002.1"/>
</dbReference>
<evidence type="ECO:0000313" key="2">
    <source>
        <dbReference type="Proteomes" id="UP000734271"/>
    </source>
</evidence>
<reference evidence="1 2" key="1">
    <citation type="submission" date="2021-08" db="EMBL/GenBank/DDBJ databases">
        <title>FDA dAtabase for Regulatory Grade micrObial Sequences (FDA-ARGOS): Supporting development and validation of Infectious Disease Dx tests.</title>
        <authorList>
            <person name="Sproer C."/>
            <person name="Gronow S."/>
            <person name="Severitt S."/>
            <person name="Schroder I."/>
            <person name="Tallon L."/>
            <person name="Sadzewicz L."/>
            <person name="Zhao X."/>
            <person name="Boylan J."/>
            <person name="Ott S."/>
            <person name="Bowen H."/>
            <person name="Vavikolanu K."/>
            <person name="Hazen T."/>
            <person name="Aluvathingal J."/>
            <person name="Nadendla S."/>
            <person name="Lowell S."/>
            <person name="Myers T."/>
            <person name="Yan Y."/>
            <person name="Sichtig H."/>
        </authorList>
    </citation>
    <scope>NUCLEOTIDE SEQUENCE [LARGE SCALE GENOMIC DNA]</scope>
    <source>
        <strain evidence="1 2">FDAARGOS_1460</strain>
    </source>
</reference>
<protein>
    <submittedName>
        <fullName evidence="1">Uncharacterized protein</fullName>
    </submittedName>
</protein>
<organism evidence="1 2">
    <name type="scientific">Anaerococcus murdochii</name>
    <dbReference type="NCBI Taxonomy" id="411577"/>
    <lineage>
        <taxon>Bacteria</taxon>
        <taxon>Bacillati</taxon>
        <taxon>Bacillota</taxon>
        <taxon>Tissierellia</taxon>
        <taxon>Tissierellales</taxon>
        <taxon>Peptoniphilaceae</taxon>
        <taxon>Anaerococcus</taxon>
    </lineage>
</organism>
<proteinExistence type="predicted"/>